<organism evidence="2 3">
    <name type="scientific">Banduia mediterranea</name>
    <dbReference type="NCBI Taxonomy" id="3075609"/>
    <lineage>
        <taxon>Bacteria</taxon>
        <taxon>Pseudomonadati</taxon>
        <taxon>Pseudomonadota</taxon>
        <taxon>Gammaproteobacteria</taxon>
        <taxon>Nevskiales</taxon>
        <taxon>Algiphilaceae</taxon>
        <taxon>Banduia</taxon>
    </lineage>
</organism>
<dbReference type="PROSITE" id="PS51257">
    <property type="entry name" value="PROKAR_LIPOPROTEIN"/>
    <property type="match status" value="1"/>
</dbReference>
<feature type="chain" id="PRO_5045450415" evidence="1">
    <location>
        <begin position="37"/>
        <end position="254"/>
    </location>
</feature>
<evidence type="ECO:0000256" key="1">
    <source>
        <dbReference type="SAM" id="SignalP"/>
    </source>
</evidence>
<keyword evidence="3" id="KW-1185">Reference proteome</keyword>
<dbReference type="EMBL" id="JAVRIC010000004">
    <property type="protein sequence ID" value="MDT0496566.1"/>
    <property type="molecule type" value="Genomic_DNA"/>
</dbReference>
<evidence type="ECO:0000313" key="2">
    <source>
        <dbReference type="EMBL" id="MDT0496566.1"/>
    </source>
</evidence>
<evidence type="ECO:0000313" key="3">
    <source>
        <dbReference type="Proteomes" id="UP001254608"/>
    </source>
</evidence>
<gene>
    <name evidence="2" type="ORF">RM530_04195</name>
</gene>
<reference evidence="2 3" key="1">
    <citation type="submission" date="2023-09" db="EMBL/GenBank/DDBJ databases">
        <authorList>
            <person name="Rey-Velasco X."/>
        </authorList>
    </citation>
    <scope>NUCLEOTIDE SEQUENCE [LARGE SCALE GENOMIC DNA]</scope>
    <source>
        <strain evidence="2 3">W345</strain>
    </source>
</reference>
<name>A0ABU2WFB9_9GAMM</name>
<proteinExistence type="predicted"/>
<accession>A0ABU2WFB9</accession>
<feature type="signal peptide" evidence="1">
    <location>
        <begin position="1"/>
        <end position="36"/>
    </location>
</feature>
<sequence length="254" mass="28403">MRASLSVMNVLIKPQSGWVPPMFVLLFACTSFAAHAQASADPLAPLKRLAQIAADVDDYTLHMDRDQRHDDPSDDMEPATVLVKHRREPACVYMRWIEKPHKGREMLYCSDKYDGKIQVHEGGFLGMVSITMDPKKESSARGLGFRSPDEIGLFGLSRMVDDVRERGLSPQTSVRTINEAEATCLRFDGGAEVPRRFEVGARELCVDTQSGLPVGLRLWSPDGTLMEDSRFSMIMLDAGLTDLDFDKSNPDYDF</sequence>
<dbReference type="Proteomes" id="UP001254608">
    <property type="component" value="Unassembled WGS sequence"/>
</dbReference>
<dbReference type="RefSeq" id="WP_311363958.1">
    <property type="nucleotide sequence ID" value="NZ_JAVRIC010000004.1"/>
</dbReference>
<comment type="caution">
    <text evidence="2">The sequence shown here is derived from an EMBL/GenBank/DDBJ whole genome shotgun (WGS) entry which is preliminary data.</text>
</comment>
<dbReference type="Pfam" id="PF07608">
    <property type="entry name" value="DUF1571"/>
    <property type="match status" value="1"/>
</dbReference>
<protein>
    <submittedName>
        <fullName evidence="2">DUF1571 domain-containing protein</fullName>
    </submittedName>
</protein>
<keyword evidence="1" id="KW-0732">Signal</keyword>
<dbReference type="InterPro" id="IPR011465">
    <property type="entry name" value="DUF1571"/>
</dbReference>